<evidence type="ECO:0000313" key="2">
    <source>
        <dbReference type="Proteomes" id="UP001060085"/>
    </source>
</evidence>
<accession>A0ACB9ZNR3</accession>
<proteinExistence type="predicted"/>
<dbReference type="EMBL" id="CM044708">
    <property type="protein sequence ID" value="KAI5647852.1"/>
    <property type="molecule type" value="Genomic_DNA"/>
</dbReference>
<organism evidence="1 2">
    <name type="scientific">Catharanthus roseus</name>
    <name type="common">Madagascar periwinkle</name>
    <name type="synonym">Vinca rosea</name>
    <dbReference type="NCBI Taxonomy" id="4058"/>
    <lineage>
        <taxon>Eukaryota</taxon>
        <taxon>Viridiplantae</taxon>
        <taxon>Streptophyta</taxon>
        <taxon>Embryophyta</taxon>
        <taxon>Tracheophyta</taxon>
        <taxon>Spermatophyta</taxon>
        <taxon>Magnoliopsida</taxon>
        <taxon>eudicotyledons</taxon>
        <taxon>Gunneridae</taxon>
        <taxon>Pentapetalae</taxon>
        <taxon>asterids</taxon>
        <taxon>lamiids</taxon>
        <taxon>Gentianales</taxon>
        <taxon>Apocynaceae</taxon>
        <taxon>Rauvolfioideae</taxon>
        <taxon>Vinceae</taxon>
        <taxon>Catharanthinae</taxon>
        <taxon>Catharanthus</taxon>
    </lineage>
</organism>
<protein>
    <submittedName>
        <fullName evidence="1">Uncharacterized protein</fullName>
    </submittedName>
</protein>
<sequence length="567" mass="61077">MGLLPSPTSPAGKWLGFVTAVWVQSISGNNYTFSNYSDALKSLMALTQLQLNNLSVAKDVGKAFGILAGLASDRLPTPVILLIGSVEGFIGYGVQWLVVSRRIQPLPYWAMCIFLCMGGNSTTWMNTAILVTCMRNFRKNRGPVSGIMKGYVGLSTAIFTDVCSALFADDPAKFLLMLMIVPFVVCLTAIFFLREIPPSSTAREEKEETRYFGIINVIAIVIALYSLGFDISGEHSRVVSRVFAAVLLVLLASPLGIPIYLMIRNMIRVGSKSLDVEGNVREPLLIQEAAPQQQQPDEKKADAVVAKGQNGEAAAAKEEKQEVRVEKRKPVIGEDHTIFEAIKTIDFWILFVSFLCGVGTGLAVMNNLGQMGLALGHTDVSIFVSLTSIWGFFGRIGSGSVSEYFVKKAGTPRPVWNAASQILMAVGYTLLAMALPGSLYIGSIVVGICYGVRLAVTVPTASELFGLKYYGLIYNILILNLPLGSFLFSGLLAGFLYDAQATRVPGGGTTCIGAHCYRIVFVVMAIVCIVGFGLDVLLAIRTKAVYSKIYATRKAKKAGAATTNGSS</sequence>
<gene>
    <name evidence="1" type="ORF">M9H77_33857</name>
</gene>
<keyword evidence="2" id="KW-1185">Reference proteome</keyword>
<reference evidence="2" key="1">
    <citation type="journal article" date="2023" name="Nat. Plants">
        <title>Single-cell RNA sequencing provides a high-resolution roadmap for understanding the multicellular compartmentation of specialized metabolism.</title>
        <authorList>
            <person name="Sun S."/>
            <person name="Shen X."/>
            <person name="Li Y."/>
            <person name="Li Y."/>
            <person name="Wang S."/>
            <person name="Li R."/>
            <person name="Zhang H."/>
            <person name="Shen G."/>
            <person name="Guo B."/>
            <person name="Wei J."/>
            <person name="Xu J."/>
            <person name="St-Pierre B."/>
            <person name="Chen S."/>
            <person name="Sun C."/>
        </authorList>
    </citation>
    <scope>NUCLEOTIDE SEQUENCE [LARGE SCALE GENOMIC DNA]</scope>
</reference>
<name>A0ACB9ZNR3_CATRO</name>
<dbReference type="Proteomes" id="UP001060085">
    <property type="component" value="Linkage Group LG08"/>
</dbReference>
<evidence type="ECO:0000313" key="1">
    <source>
        <dbReference type="EMBL" id="KAI5647852.1"/>
    </source>
</evidence>
<comment type="caution">
    <text evidence="1">The sequence shown here is derived from an EMBL/GenBank/DDBJ whole genome shotgun (WGS) entry which is preliminary data.</text>
</comment>